<accession>A0A0D0B0U7</accession>
<evidence type="ECO:0000313" key="4">
    <source>
        <dbReference type="Proteomes" id="UP000054485"/>
    </source>
</evidence>
<sequence length="118" mass="12990">MASFQQHGGEHSNHVSTFAVPASLFLCLLRGLLKPIKHCRQLVFTIPLIDRHALYCPLVALAIIASTVHSLPVPAASLYLSLRQQLSRLTKCTRSTRVVSMSHHTSDRGNGRLDPHSS</sequence>
<evidence type="ECO:0000313" key="3">
    <source>
        <dbReference type="EMBL" id="KIK43644.1"/>
    </source>
</evidence>
<dbReference type="AlphaFoldDB" id="A0A0D0B0U7"/>
<dbReference type="EMBL" id="KN835208">
    <property type="protein sequence ID" value="KIK43644.1"/>
    <property type="molecule type" value="Genomic_DNA"/>
</dbReference>
<dbReference type="HOGENOM" id="CLU_2074695_0_0_1"/>
<feature type="transmembrane region" description="Helical" evidence="2">
    <location>
        <begin position="54"/>
        <end position="82"/>
    </location>
</feature>
<protein>
    <submittedName>
        <fullName evidence="3">Unplaced genomic scaffold CY34scaffold_77, whole genome shotgun sequence</fullName>
    </submittedName>
</protein>
<dbReference type="InParanoid" id="A0A0D0B0U7"/>
<keyword evidence="2" id="KW-0812">Transmembrane</keyword>
<gene>
    <name evidence="3" type="ORF">CY34DRAFT_803643</name>
</gene>
<proteinExistence type="predicted"/>
<feature type="region of interest" description="Disordered" evidence="1">
    <location>
        <begin position="97"/>
        <end position="118"/>
    </location>
</feature>
<reference evidence="4" key="2">
    <citation type="submission" date="2015-01" db="EMBL/GenBank/DDBJ databases">
        <title>Evolutionary Origins and Diversification of the Mycorrhizal Mutualists.</title>
        <authorList>
            <consortium name="DOE Joint Genome Institute"/>
            <consortium name="Mycorrhizal Genomics Consortium"/>
            <person name="Kohler A."/>
            <person name="Kuo A."/>
            <person name="Nagy L.G."/>
            <person name="Floudas D."/>
            <person name="Copeland A."/>
            <person name="Barry K.W."/>
            <person name="Cichocki N."/>
            <person name="Veneault-Fourrey C."/>
            <person name="LaButti K."/>
            <person name="Lindquist E.A."/>
            <person name="Lipzen A."/>
            <person name="Lundell T."/>
            <person name="Morin E."/>
            <person name="Murat C."/>
            <person name="Riley R."/>
            <person name="Ohm R."/>
            <person name="Sun H."/>
            <person name="Tunlid A."/>
            <person name="Henrissat B."/>
            <person name="Grigoriev I.V."/>
            <person name="Hibbett D.S."/>
            <person name="Martin F."/>
        </authorList>
    </citation>
    <scope>NUCLEOTIDE SEQUENCE [LARGE SCALE GENOMIC DNA]</scope>
    <source>
        <strain evidence="4">UH-Slu-Lm8-n1</strain>
    </source>
</reference>
<feature type="transmembrane region" description="Helical" evidence="2">
    <location>
        <begin position="15"/>
        <end position="33"/>
    </location>
</feature>
<organism evidence="3 4">
    <name type="scientific">Suillus luteus UH-Slu-Lm8-n1</name>
    <dbReference type="NCBI Taxonomy" id="930992"/>
    <lineage>
        <taxon>Eukaryota</taxon>
        <taxon>Fungi</taxon>
        <taxon>Dikarya</taxon>
        <taxon>Basidiomycota</taxon>
        <taxon>Agaricomycotina</taxon>
        <taxon>Agaricomycetes</taxon>
        <taxon>Agaricomycetidae</taxon>
        <taxon>Boletales</taxon>
        <taxon>Suillineae</taxon>
        <taxon>Suillaceae</taxon>
        <taxon>Suillus</taxon>
    </lineage>
</organism>
<keyword evidence="2" id="KW-1133">Transmembrane helix</keyword>
<evidence type="ECO:0000256" key="2">
    <source>
        <dbReference type="SAM" id="Phobius"/>
    </source>
</evidence>
<keyword evidence="4" id="KW-1185">Reference proteome</keyword>
<keyword evidence="2" id="KW-0472">Membrane</keyword>
<name>A0A0D0B0U7_9AGAM</name>
<dbReference type="Proteomes" id="UP000054485">
    <property type="component" value="Unassembled WGS sequence"/>
</dbReference>
<reference evidence="3 4" key="1">
    <citation type="submission" date="2014-04" db="EMBL/GenBank/DDBJ databases">
        <authorList>
            <consortium name="DOE Joint Genome Institute"/>
            <person name="Kuo A."/>
            <person name="Ruytinx J."/>
            <person name="Rineau F."/>
            <person name="Colpaert J."/>
            <person name="Kohler A."/>
            <person name="Nagy L.G."/>
            <person name="Floudas D."/>
            <person name="Copeland A."/>
            <person name="Barry K.W."/>
            <person name="Cichocki N."/>
            <person name="Veneault-Fourrey C."/>
            <person name="LaButti K."/>
            <person name="Lindquist E.A."/>
            <person name="Lipzen A."/>
            <person name="Lundell T."/>
            <person name="Morin E."/>
            <person name="Murat C."/>
            <person name="Sun H."/>
            <person name="Tunlid A."/>
            <person name="Henrissat B."/>
            <person name="Grigoriev I.V."/>
            <person name="Hibbett D.S."/>
            <person name="Martin F."/>
            <person name="Nordberg H.P."/>
            <person name="Cantor M.N."/>
            <person name="Hua S.X."/>
        </authorList>
    </citation>
    <scope>NUCLEOTIDE SEQUENCE [LARGE SCALE GENOMIC DNA]</scope>
    <source>
        <strain evidence="3 4">UH-Slu-Lm8-n1</strain>
    </source>
</reference>
<evidence type="ECO:0000256" key="1">
    <source>
        <dbReference type="SAM" id="MobiDB-lite"/>
    </source>
</evidence>
<feature type="compositionally biased region" description="Basic and acidic residues" evidence="1">
    <location>
        <begin position="104"/>
        <end position="118"/>
    </location>
</feature>